<dbReference type="PANTHER" id="PTHR33055">
    <property type="entry name" value="TRANSPOSASE FOR INSERTION SEQUENCE ELEMENT IS1111A"/>
    <property type="match status" value="1"/>
</dbReference>
<dbReference type="Pfam" id="PF01548">
    <property type="entry name" value="DEDD_Tnp_IS110"/>
    <property type="match status" value="1"/>
</dbReference>
<dbReference type="EMBL" id="QRDY01000001">
    <property type="protein sequence ID" value="RED66132.1"/>
    <property type="molecule type" value="Genomic_DNA"/>
</dbReference>
<name>A0A3D9IWK8_9BACL</name>
<organism evidence="3 4">
    <name type="scientific">Cohnella lupini</name>
    <dbReference type="NCBI Taxonomy" id="1294267"/>
    <lineage>
        <taxon>Bacteria</taxon>
        <taxon>Bacillati</taxon>
        <taxon>Bacillota</taxon>
        <taxon>Bacilli</taxon>
        <taxon>Bacillales</taxon>
        <taxon>Paenibacillaceae</taxon>
        <taxon>Cohnella</taxon>
    </lineage>
</organism>
<proteinExistence type="predicted"/>
<dbReference type="NCBIfam" id="NF033542">
    <property type="entry name" value="transpos_IS110"/>
    <property type="match status" value="1"/>
</dbReference>
<feature type="domain" description="Transposase IS110-like N-terminal" evidence="1">
    <location>
        <begin position="8"/>
        <end position="164"/>
    </location>
</feature>
<evidence type="ECO:0000259" key="1">
    <source>
        <dbReference type="Pfam" id="PF01548"/>
    </source>
</evidence>
<reference evidence="3 4" key="1">
    <citation type="submission" date="2018-07" db="EMBL/GenBank/DDBJ databases">
        <title>Genomic Encyclopedia of Type Strains, Phase III (KMG-III): the genomes of soil and plant-associated and newly described type strains.</title>
        <authorList>
            <person name="Whitman W."/>
        </authorList>
    </citation>
    <scope>NUCLEOTIDE SEQUENCE [LARGE SCALE GENOMIC DNA]</scope>
    <source>
        <strain evidence="3 4">CECT 8236</strain>
    </source>
</reference>
<dbReference type="PANTHER" id="PTHR33055:SF15">
    <property type="entry name" value="TRANSPOSASE-RELATED"/>
    <property type="match status" value="1"/>
</dbReference>
<dbReference type="OrthoDB" id="9790935at2"/>
<dbReference type="RefSeq" id="WP_115991077.1">
    <property type="nucleotide sequence ID" value="NZ_QRDY01000001.1"/>
</dbReference>
<dbReference type="InterPro" id="IPR003346">
    <property type="entry name" value="Transposase_20"/>
</dbReference>
<gene>
    <name evidence="3" type="ORF">DFP95_101630</name>
</gene>
<dbReference type="GO" id="GO:0004803">
    <property type="term" value="F:transposase activity"/>
    <property type="evidence" value="ECO:0007669"/>
    <property type="project" value="InterPro"/>
</dbReference>
<dbReference type="AlphaFoldDB" id="A0A3D9IWK8"/>
<feature type="domain" description="Transposase IS116/IS110/IS902 C-terminal" evidence="2">
    <location>
        <begin position="274"/>
        <end position="351"/>
    </location>
</feature>
<sequence length="401" mass="44158">MQQPILSIDVAKDKSVAAAFSAYGAIVRKPFPFSHSPQGVSSLLPLLDQLEEMTQQRPHVVLEATGNYSKPLVSFFSAKGYPVVVLNPLLTYQLKKKATRKVKTDPIDALRIAQAFYLEEVSPVQELDSKILELRALCRQHYQCMSLYGSVQLHFRSVLDLVFPGYDKAFQNLCNPTSLQLLTAYPTPKALLDASHADILSILLHNRRGLAWNQKKLTALLTLASESLPDPQASGAHLIGMKNYISLIQAHQAGLADIQKHMLQLASSFPEHVLLRSIPGVGPLTAATIQAEIGDIKRFPSVKQLTAFAGLDSSVYESGTFKANQNRISKRGSTYLRTALFQATVAGISKQVNGPRNEILSRYYQLKRSQGKLAKVATANKLLRMIFGVWSGNTPFNTSGK</sequence>
<dbReference type="GO" id="GO:0006313">
    <property type="term" value="P:DNA transposition"/>
    <property type="evidence" value="ECO:0007669"/>
    <property type="project" value="InterPro"/>
</dbReference>
<comment type="caution">
    <text evidence="3">The sequence shown here is derived from an EMBL/GenBank/DDBJ whole genome shotgun (WGS) entry which is preliminary data.</text>
</comment>
<dbReference type="Proteomes" id="UP000256869">
    <property type="component" value="Unassembled WGS sequence"/>
</dbReference>
<evidence type="ECO:0000259" key="2">
    <source>
        <dbReference type="Pfam" id="PF02371"/>
    </source>
</evidence>
<protein>
    <submittedName>
        <fullName evidence="3">Transposase IS116/IS110/IS902 family protein</fullName>
    </submittedName>
</protein>
<evidence type="ECO:0000313" key="3">
    <source>
        <dbReference type="EMBL" id="RED66132.1"/>
    </source>
</evidence>
<dbReference type="InterPro" id="IPR002525">
    <property type="entry name" value="Transp_IS110-like_N"/>
</dbReference>
<accession>A0A3D9IWK8</accession>
<dbReference type="GO" id="GO:0003677">
    <property type="term" value="F:DNA binding"/>
    <property type="evidence" value="ECO:0007669"/>
    <property type="project" value="InterPro"/>
</dbReference>
<evidence type="ECO:0000313" key="4">
    <source>
        <dbReference type="Proteomes" id="UP000256869"/>
    </source>
</evidence>
<dbReference type="Pfam" id="PF02371">
    <property type="entry name" value="Transposase_20"/>
    <property type="match status" value="1"/>
</dbReference>
<dbReference type="InterPro" id="IPR047650">
    <property type="entry name" value="Transpos_IS110"/>
</dbReference>
<keyword evidence="4" id="KW-1185">Reference proteome</keyword>